<evidence type="ECO:0008006" key="3">
    <source>
        <dbReference type="Google" id="ProtNLM"/>
    </source>
</evidence>
<dbReference type="InterPro" id="IPR013320">
    <property type="entry name" value="ConA-like_dom_sf"/>
</dbReference>
<accession>A0A518CKW5</accession>
<evidence type="ECO:0000313" key="2">
    <source>
        <dbReference type="Proteomes" id="UP000317178"/>
    </source>
</evidence>
<dbReference type="AlphaFoldDB" id="A0A518CKW5"/>
<keyword evidence="2" id="KW-1185">Reference proteome</keyword>
<sequence>MLRRSHLKNFVSRLLAAQDSQTRRAVARRHGMQLEALESREMLSGTAGGAIAAEDFEDGTADDFTENDSNLWSVQNVGGNKVYQSGGAGTLELATSVIETEDELPNAFSVSADMKAVSGSGRWHDGFIIFDYVSDSDFKYAGAFVGQNQWVIGHYEGDFSNRLAQVDLDDVGKTIDVNTVYNLTVFIQGQTATLFVDGDEVLDAKFTGEGTLKKGQVGVMSFNAQTQFDNICVTEADAPLFKETFQDGIADDFTPNNAALWTVEEIEGNKVYKSNSKAKGLATSVIDLGDELPKSFQIAVDMTSILGPAPWHDGFIIFDYVSDTDFKYAGAFVGQNQWVIGHYQGDFSERLAQIDLDDEGKTIPRNVVQYLDLVVDGGDVTLFVNGEEVVSAEFEENKLNGGQVGLMTFNAVTLFDNFCVLTKGEGGGDDDKDKDKLLAFEEDLFELV</sequence>
<gene>
    <name evidence="1" type="ORF">Pla110_15430</name>
</gene>
<evidence type="ECO:0000313" key="1">
    <source>
        <dbReference type="EMBL" id="QDU79824.1"/>
    </source>
</evidence>
<dbReference type="Gene3D" id="2.60.120.560">
    <property type="entry name" value="Exo-inulinase, domain 1"/>
    <property type="match status" value="2"/>
</dbReference>
<dbReference type="SUPFAM" id="SSF49899">
    <property type="entry name" value="Concanavalin A-like lectins/glucanases"/>
    <property type="match status" value="1"/>
</dbReference>
<proteinExistence type="predicted"/>
<dbReference type="EMBL" id="CP036281">
    <property type="protein sequence ID" value="QDU79824.1"/>
    <property type="molecule type" value="Genomic_DNA"/>
</dbReference>
<dbReference type="KEGG" id="plon:Pla110_15430"/>
<name>A0A518CKW5_9PLAN</name>
<dbReference type="Proteomes" id="UP000317178">
    <property type="component" value="Chromosome"/>
</dbReference>
<organism evidence="1 2">
    <name type="scientific">Polystyrenella longa</name>
    <dbReference type="NCBI Taxonomy" id="2528007"/>
    <lineage>
        <taxon>Bacteria</taxon>
        <taxon>Pseudomonadati</taxon>
        <taxon>Planctomycetota</taxon>
        <taxon>Planctomycetia</taxon>
        <taxon>Planctomycetales</taxon>
        <taxon>Planctomycetaceae</taxon>
        <taxon>Polystyrenella</taxon>
    </lineage>
</organism>
<protein>
    <recommendedName>
        <fullName evidence="3">3-keto-disaccharide hydrolase domain-containing protein</fullName>
    </recommendedName>
</protein>
<reference evidence="1 2" key="1">
    <citation type="submission" date="2019-02" db="EMBL/GenBank/DDBJ databases">
        <title>Deep-cultivation of Planctomycetes and their phenomic and genomic characterization uncovers novel biology.</title>
        <authorList>
            <person name="Wiegand S."/>
            <person name="Jogler M."/>
            <person name="Boedeker C."/>
            <person name="Pinto D."/>
            <person name="Vollmers J."/>
            <person name="Rivas-Marin E."/>
            <person name="Kohn T."/>
            <person name="Peeters S.H."/>
            <person name="Heuer A."/>
            <person name="Rast P."/>
            <person name="Oberbeckmann S."/>
            <person name="Bunk B."/>
            <person name="Jeske O."/>
            <person name="Meyerdierks A."/>
            <person name="Storesund J.E."/>
            <person name="Kallscheuer N."/>
            <person name="Luecker S."/>
            <person name="Lage O.M."/>
            <person name="Pohl T."/>
            <person name="Merkel B.J."/>
            <person name="Hornburger P."/>
            <person name="Mueller R.-W."/>
            <person name="Bruemmer F."/>
            <person name="Labrenz M."/>
            <person name="Spormann A.M."/>
            <person name="Op den Camp H."/>
            <person name="Overmann J."/>
            <person name="Amann R."/>
            <person name="Jetten M.S.M."/>
            <person name="Mascher T."/>
            <person name="Medema M.H."/>
            <person name="Devos D.P."/>
            <person name="Kaster A.-K."/>
            <person name="Ovreas L."/>
            <person name="Rohde M."/>
            <person name="Galperin M.Y."/>
            <person name="Jogler C."/>
        </authorList>
    </citation>
    <scope>NUCLEOTIDE SEQUENCE [LARGE SCALE GENOMIC DNA]</scope>
    <source>
        <strain evidence="1 2">Pla110</strain>
    </source>
</reference>